<dbReference type="InterPro" id="IPR056518">
    <property type="entry name" value="HEAT_Ints3_C"/>
</dbReference>
<dbReference type="AlphaFoldDB" id="A0A915DG13"/>
<accession>A0A915DG13</accession>
<dbReference type="InterPro" id="IPR045334">
    <property type="entry name" value="INTS3"/>
</dbReference>
<feature type="region of interest" description="Disordered" evidence="1">
    <location>
        <begin position="296"/>
        <end position="318"/>
    </location>
</feature>
<reference evidence="4" key="1">
    <citation type="submission" date="2022-11" db="UniProtKB">
        <authorList>
            <consortium name="WormBaseParasite"/>
        </authorList>
    </citation>
    <scope>IDENTIFICATION</scope>
</reference>
<organism evidence="3 4">
    <name type="scientific">Ditylenchus dipsaci</name>
    <dbReference type="NCBI Taxonomy" id="166011"/>
    <lineage>
        <taxon>Eukaryota</taxon>
        <taxon>Metazoa</taxon>
        <taxon>Ecdysozoa</taxon>
        <taxon>Nematoda</taxon>
        <taxon>Chromadorea</taxon>
        <taxon>Rhabditida</taxon>
        <taxon>Tylenchina</taxon>
        <taxon>Tylenchomorpha</taxon>
        <taxon>Sphaerularioidea</taxon>
        <taxon>Anguinidae</taxon>
        <taxon>Anguininae</taxon>
        <taxon>Ditylenchus</taxon>
    </lineage>
</organism>
<dbReference type="Pfam" id="PF24566">
    <property type="entry name" value="HEAT_Ints3_C"/>
    <property type="match status" value="1"/>
</dbReference>
<keyword evidence="3" id="KW-1185">Reference proteome</keyword>
<sequence>MHLMCRSIDARELSNLVGEIVRENIVLFRRDSFPTLLSSSLSWETIEQMILWQFIRAESVPIDIIPTLHYTKHSETCINVLLMLKSMDHEPNITIMRNLMCRPYKDLFVVHALKVLIDDDDNLIKVAQLLNTLLKKSISANEIMNSSFNQTQPKQKSKRSVTVDNIFAHLDQFRLNCLTKESRKAETFLSNSSLQEMFTMTRRDAKLADVRTKYSELYAVMEIFSEEGISTRGHRKIGIKRGKRGHHCHNIEVSQAKAIKMKGFELEPGTFFMCTEASPRCFVIQQVNDVDNALKGVQTNSGNTGSEQADGKKDSGPPSLPMLPWCFEAAATGIERVSTPDPNLQMNAEQVKARLKSQLECQMDSDQFVPSK</sequence>
<protein>
    <recommendedName>
        <fullName evidence="2">Ints3-like C-terminal domain-containing protein</fullName>
    </recommendedName>
</protein>
<dbReference type="PANTHER" id="PTHR13587:SF7">
    <property type="entry name" value="INTEGRATOR COMPLEX SUBUNIT 3"/>
    <property type="match status" value="1"/>
</dbReference>
<dbReference type="GO" id="GO:0005737">
    <property type="term" value="C:cytoplasm"/>
    <property type="evidence" value="ECO:0007669"/>
    <property type="project" value="TreeGrafter"/>
</dbReference>
<evidence type="ECO:0000313" key="3">
    <source>
        <dbReference type="Proteomes" id="UP000887574"/>
    </source>
</evidence>
<proteinExistence type="predicted"/>
<evidence type="ECO:0000256" key="1">
    <source>
        <dbReference type="SAM" id="MobiDB-lite"/>
    </source>
</evidence>
<dbReference type="PANTHER" id="PTHR13587">
    <property type="entry name" value="INTEGRATOR COMPLEX SUBUNIT 3"/>
    <property type="match status" value="1"/>
</dbReference>
<evidence type="ECO:0000259" key="2">
    <source>
        <dbReference type="Pfam" id="PF24566"/>
    </source>
</evidence>
<evidence type="ECO:0000313" key="4">
    <source>
        <dbReference type="WBParaSite" id="jg19070"/>
    </source>
</evidence>
<feature type="compositionally biased region" description="Polar residues" evidence="1">
    <location>
        <begin position="297"/>
        <end position="307"/>
    </location>
</feature>
<dbReference type="WBParaSite" id="jg19070">
    <property type="protein sequence ID" value="jg19070"/>
    <property type="gene ID" value="jg19070"/>
</dbReference>
<feature type="domain" description="Ints3-like C-terminal" evidence="2">
    <location>
        <begin position="1"/>
        <end position="220"/>
    </location>
</feature>
<name>A0A915DG13_9BILA</name>
<dbReference type="Proteomes" id="UP000887574">
    <property type="component" value="Unplaced"/>
</dbReference>